<dbReference type="Gene3D" id="3.40.50.300">
    <property type="entry name" value="P-loop containing nucleotide triphosphate hydrolases"/>
    <property type="match status" value="1"/>
</dbReference>
<dbReference type="Pfam" id="PF13521">
    <property type="entry name" value="AAA_28"/>
    <property type="match status" value="1"/>
</dbReference>
<dbReference type="OrthoDB" id="6118920at2759"/>
<dbReference type="EMBL" id="CP069027">
    <property type="protein sequence ID" value="QRC94649.1"/>
    <property type="molecule type" value="Genomic_DNA"/>
</dbReference>
<evidence type="ECO:0000313" key="2">
    <source>
        <dbReference type="EMBL" id="QRC94649.1"/>
    </source>
</evidence>
<dbReference type="RefSeq" id="XP_001804988.1">
    <property type="nucleotide sequence ID" value="XM_001804936.1"/>
</dbReference>
<dbReference type="OMA" id="CEAGTPW"/>
<proteinExistence type="predicted"/>
<accession>A0A7U2HY40</accession>
<organism evidence="2 3">
    <name type="scientific">Phaeosphaeria nodorum (strain SN15 / ATCC MYA-4574 / FGSC 10173)</name>
    <name type="common">Glume blotch fungus</name>
    <name type="synonym">Parastagonospora nodorum</name>
    <dbReference type="NCBI Taxonomy" id="321614"/>
    <lineage>
        <taxon>Eukaryota</taxon>
        <taxon>Fungi</taxon>
        <taxon>Dikarya</taxon>
        <taxon>Ascomycota</taxon>
        <taxon>Pezizomycotina</taxon>
        <taxon>Dothideomycetes</taxon>
        <taxon>Pleosporomycetidae</taxon>
        <taxon>Pleosporales</taxon>
        <taxon>Pleosporineae</taxon>
        <taxon>Phaeosphaeriaceae</taxon>
        <taxon>Parastagonospora</taxon>
    </lineage>
</organism>
<feature type="domain" description="NadR/Ttd14 AAA" evidence="1">
    <location>
        <begin position="4"/>
        <end position="190"/>
    </location>
</feature>
<dbReference type="AlphaFoldDB" id="A0A7U2HY40"/>
<sequence length="204" mass="23026">MKNVYIIGAQSTGKTTLVNAVECKLEETAKNDGWQRPFIIREVARTVLKDKYFSREDISESPKRALQLQEHILAAQLRAETAATALNASNWYICDRSGLDPIVYARYFVGEDAAAAMLTSEAWLGLEGRMKKGIVIVCEAGCTWLIDDGVRLMPKDMEEWMCVDTAFRDLLKTRGIHFSIISKDTTDLNERVEYVEKAIQDALQ</sequence>
<reference evidence="3" key="1">
    <citation type="journal article" date="2021" name="BMC Genomics">
        <title>Chromosome-level genome assembly and manually-curated proteome of model necrotroph Parastagonospora nodorum Sn15 reveals a genome-wide trove of candidate effector homologs, and redundancy of virulence-related functions within an accessory chromosome.</title>
        <authorList>
            <person name="Bertazzoni S."/>
            <person name="Jones D.A.B."/>
            <person name="Phan H.T."/>
            <person name="Tan K.-C."/>
            <person name="Hane J.K."/>
        </authorList>
    </citation>
    <scope>NUCLEOTIDE SEQUENCE [LARGE SCALE GENOMIC DNA]</scope>
    <source>
        <strain evidence="3">SN15 / ATCC MYA-4574 / FGSC 10173)</strain>
    </source>
</reference>
<name>A0A7U2HY40_PHANO</name>
<protein>
    <recommendedName>
        <fullName evidence="1">NadR/Ttd14 AAA domain-containing protein</fullName>
    </recommendedName>
</protein>
<dbReference type="Proteomes" id="UP000663193">
    <property type="component" value="Chromosome 5"/>
</dbReference>
<dbReference type="InterPro" id="IPR027417">
    <property type="entry name" value="P-loop_NTPase"/>
</dbReference>
<dbReference type="KEGG" id="pno:SNOG_14811"/>
<evidence type="ECO:0000259" key="1">
    <source>
        <dbReference type="Pfam" id="PF13521"/>
    </source>
</evidence>
<keyword evidence="3" id="KW-1185">Reference proteome</keyword>
<dbReference type="VEuPathDB" id="FungiDB:JI435_148110"/>
<dbReference type="InterPro" id="IPR038727">
    <property type="entry name" value="NadR/Ttd14_AAA_dom"/>
</dbReference>
<dbReference type="SUPFAM" id="SSF52540">
    <property type="entry name" value="P-loop containing nucleoside triphosphate hydrolases"/>
    <property type="match status" value="1"/>
</dbReference>
<gene>
    <name evidence="2" type="ORF">JI435_148110</name>
</gene>
<evidence type="ECO:0000313" key="3">
    <source>
        <dbReference type="Proteomes" id="UP000663193"/>
    </source>
</evidence>